<feature type="transmembrane region" description="Helical" evidence="1">
    <location>
        <begin position="657"/>
        <end position="676"/>
    </location>
</feature>
<feature type="transmembrane region" description="Helical" evidence="1">
    <location>
        <begin position="445"/>
        <end position="463"/>
    </location>
</feature>
<reference evidence="2" key="1">
    <citation type="submission" date="2021-02" db="EMBL/GenBank/DDBJ databases">
        <title>Natrosporangium hydrolyticum gen. nov., sp. nov, a haloalkaliphilic actinobacterium from a soda solonchak soil.</title>
        <authorList>
            <person name="Sorokin D.Y."/>
            <person name="Khijniak T.V."/>
            <person name="Zakharycheva A.P."/>
            <person name="Boueva O.V."/>
            <person name="Ariskina E.V."/>
            <person name="Hahnke R.L."/>
            <person name="Bunk B."/>
            <person name="Sproer C."/>
            <person name="Schumann P."/>
            <person name="Evtushenko L.I."/>
            <person name="Kublanov I.V."/>
        </authorList>
    </citation>
    <scope>NUCLEOTIDE SEQUENCE</scope>
    <source>
        <strain evidence="2">DSM 106523</strain>
    </source>
</reference>
<feature type="transmembrane region" description="Helical" evidence="1">
    <location>
        <begin position="541"/>
        <end position="560"/>
    </location>
</feature>
<feature type="transmembrane region" description="Helical" evidence="1">
    <location>
        <begin position="413"/>
        <end position="433"/>
    </location>
</feature>
<feature type="transmembrane region" description="Helical" evidence="1">
    <location>
        <begin position="483"/>
        <end position="504"/>
    </location>
</feature>
<gene>
    <name evidence="2" type="ORF">JQS43_12770</name>
</gene>
<dbReference type="AlphaFoldDB" id="A0A895YED9"/>
<dbReference type="EMBL" id="CP070499">
    <property type="protein sequence ID" value="QSB12590.1"/>
    <property type="molecule type" value="Genomic_DNA"/>
</dbReference>
<proteinExistence type="predicted"/>
<dbReference type="RefSeq" id="WP_239674627.1">
    <property type="nucleotide sequence ID" value="NZ_CP070499.1"/>
</dbReference>
<dbReference type="KEGG" id="nhy:JQS43_12770"/>
<evidence type="ECO:0000313" key="2">
    <source>
        <dbReference type="EMBL" id="QSB12590.1"/>
    </source>
</evidence>
<keyword evidence="1" id="KW-0812">Transmembrane</keyword>
<organism evidence="2 3">
    <name type="scientific">Natronosporangium hydrolyticum</name>
    <dbReference type="NCBI Taxonomy" id="2811111"/>
    <lineage>
        <taxon>Bacteria</taxon>
        <taxon>Bacillati</taxon>
        <taxon>Actinomycetota</taxon>
        <taxon>Actinomycetes</taxon>
        <taxon>Micromonosporales</taxon>
        <taxon>Micromonosporaceae</taxon>
        <taxon>Natronosporangium</taxon>
    </lineage>
</organism>
<feature type="transmembrane region" description="Helical" evidence="1">
    <location>
        <begin position="565"/>
        <end position="582"/>
    </location>
</feature>
<feature type="transmembrane region" description="Helical" evidence="1">
    <location>
        <begin position="516"/>
        <end position="535"/>
    </location>
</feature>
<sequence>MAVASSRGRWGRRFARLGPTLLIVGVALASVVGLVVGPEETGSELSAEQVIVAGAAGLRWGDVDPERTPHLWQLAEQGAIGSASVRSAHRPTCAGDGWLTLGAGNWAAATPGPRSGPCSPLAVSIEASDGGSAHLPWQEQLVRHNQWELPWGAMPGALAGSVGCTVAVGPGAAVAAARSYGRVDRYQSMLPADRDAAGRLLANHCELVIMDLGTVAGEGAERERGAQQVDAALARLLEARPAGSLLLVAGVADTDLTPHLHVAVADGPGLSPGWLGSATTGRTGYLQLVDVAPTVLDAVERPRPEVRLAGHPISTVPDRPDDLSEAVAELVSANDEASLARPVALWFLAALTITQLVLFVAVVPLLRRPAAEVEGWSPPAWWRTVAPMSLVAAALAIPAAMTVDGVPWWRVPAAGSVFTLASLGLLAAASLLVMRSRLSRHTLGLVGGGAAVAGLAVAVDLGTGSWGQLNGVVGYLAHDGGRYVGLSDTGLGVLIAGVMLVAGCLAEQVPRGRRPLVVSVVGAVGVVLIGSPYLGAEIGGAVALAAGVAVAAALCTGGWLVARRLVWAGLVGLLVVTVVAVFDLRRPAEHRTGLGSMLSQVAEGTAGFGLQRVSQANVEAFTASPLTVLAIGAGGFLWFALLRHWGGLKRLFGIHPALRAATVGVVVAGVAGGLLVGAALTVAGAAAAVAVPLLTLASLRLRERSAQRVELARGGRVAVGRSRSEVLE</sequence>
<keyword evidence="1" id="KW-0472">Membrane</keyword>
<evidence type="ECO:0000256" key="1">
    <source>
        <dbReference type="SAM" id="Phobius"/>
    </source>
</evidence>
<dbReference type="Proteomes" id="UP000662857">
    <property type="component" value="Chromosome"/>
</dbReference>
<name>A0A895YED9_9ACTN</name>
<protein>
    <submittedName>
        <fullName evidence="2">Uncharacterized protein</fullName>
    </submittedName>
</protein>
<evidence type="ECO:0000313" key="3">
    <source>
        <dbReference type="Proteomes" id="UP000662857"/>
    </source>
</evidence>
<feature type="transmembrane region" description="Helical" evidence="1">
    <location>
        <begin position="682"/>
        <end position="701"/>
    </location>
</feature>
<feature type="transmembrane region" description="Helical" evidence="1">
    <location>
        <begin position="343"/>
        <end position="368"/>
    </location>
</feature>
<keyword evidence="1" id="KW-1133">Transmembrane helix</keyword>
<feature type="transmembrane region" description="Helical" evidence="1">
    <location>
        <begin position="626"/>
        <end position="645"/>
    </location>
</feature>
<accession>A0A895YED9</accession>
<keyword evidence="3" id="KW-1185">Reference proteome</keyword>
<feature type="transmembrane region" description="Helical" evidence="1">
    <location>
        <begin position="380"/>
        <end position="401"/>
    </location>
</feature>